<dbReference type="Proteomes" id="UP000193498">
    <property type="component" value="Unassembled WGS sequence"/>
</dbReference>
<reference evidence="3 4" key="1">
    <citation type="submission" date="2016-07" db="EMBL/GenBank/DDBJ databases">
        <title>Pervasive Adenine N6-methylation of Active Genes in Fungi.</title>
        <authorList>
            <consortium name="DOE Joint Genome Institute"/>
            <person name="Mondo S.J."/>
            <person name="Dannebaum R.O."/>
            <person name="Kuo R.C."/>
            <person name="Labutti K."/>
            <person name="Haridas S."/>
            <person name="Kuo A."/>
            <person name="Salamov A."/>
            <person name="Ahrendt S.R."/>
            <person name="Lipzen A."/>
            <person name="Sullivan W."/>
            <person name="Andreopoulos W.B."/>
            <person name="Clum A."/>
            <person name="Lindquist E."/>
            <person name="Daum C."/>
            <person name="Ramamoorthy G.K."/>
            <person name="Gryganskyi A."/>
            <person name="Culley D."/>
            <person name="Magnuson J.K."/>
            <person name="James T.Y."/>
            <person name="O'Malley M.A."/>
            <person name="Stajich J.E."/>
            <person name="Spatafora J.W."/>
            <person name="Visel A."/>
            <person name="Grigoriev I.V."/>
        </authorList>
    </citation>
    <scope>NUCLEOTIDE SEQUENCE [LARGE SCALE GENOMIC DNA]</scope>
    <source>
        <strain evidence="3 4">CBS 931.73</strain>
    </source>
</reference>
<dbReference type="PROSITE" id="PS51375">
    <property type="entry name" value="PPR"/>
    <property type="match status" value="6"/>
</dbReference>
<dbReference type="InterPro" id="IPR002885">
    <property type="entry name" value="PPR_rpt"/>
</dbReference>
<dbReference type="InterPro" id="IPR011990">
    <property type="entry name" value="TPR-like_helical_dom_sf"/>
</dbReference>
<dbReference type="PANTHER" id="PTHR46128">
    <property type="entry name" value="MITOCHONDRIAL GROUP I INTRON SPLICING FACTOR CCM1"/>
    <property type="match status" value="1"/>
</dbReference>
<dbReference type="PANTHER" id="PTHR46128:SF152">
    <property type="entry name" value="PENTACOTRIPEPTIDE-REPEAT REGION OF PRORP DOMAIN-CONTAINING PROTEIN"/>
    <property type="match status" value="1"/>
</dbReference>
<accession>A0A1Y1XY31</accession>
<evidence type="ECO:0000313" key="3">
    <source>
        <dbReference type="EMBL" id="ORX90658.1"/>
    </source>
</evidence>
<feature type="repeat" description="PPR" evidence="2">
    <location>
        <begin position="65"/>
        <end position="99"/>
    </location>
</feature>
<comment type="caution">
    <text evidence="3">The sequence shown here is derived from an EMBL/GenBank/DDBJ whole genome shotgun (WGS) entry which is preliminary data.</text>
</comment>
<dbReference type="EMBL" id="MCFE01000370">
    <property type="protein sequence ID" value="ORX90658.1"/>
    <property type="molecule type" value="Genomic_DNA"/>
</dbReference>
<comment type="similarity">
    <text evidence="1">Belongs to the PPR family. P subfamily.</text>
</comment>
<feature type="repeat" description="PPR" evidence="2">
    <location>
        <begin position="446"/>
        <end position="480"/>
    </location>
</feature>
<evidence type="ECO:0000256" key="1">
    <source>
        <dbReference type="ARBA" id="ARBA00007626"/>
    </source>
</evidence>
<proteinExistence type="inferred from homology"/>
<dbReference type="NCBIfam" id="TIGR00756">
    <property type="entry name" value="PPR"/>
    <property type="match status" value="7"/>
</dbReference>
<evidence type="ECO:0000313" key="4">
    <source>
        <dbReference type="Proteomes" id="UP000193498"/>
    </source>
</evidence>
<sequence>MWPNGREELNKAIDTFLQVSPNEPNNIPERTTRLFINQLHRNLDQVDPSKLDSILAYLKEAGFQKQRTFNQAIILFGKLGDLSSVLQLFDKMKKLNVPPTTAVYNSVFHILGKTQPAKALALFKDMKSSGVQLNGVTYCILFSVLKQVGTFGEVQLHQQELVIRGIPANLMLYNNLMDTYAKLHRMEKVLQVYNEMQKINIEPNAITYTILIDGYGKNGQVGKARRYFDEMLRKGILPTTKTYNVLIQLCTSRNDISQAVAYYEDMAKRGLKPTQVTYETVLAGCLRSKRADLVDKLSKALRDSEYVGSTIIYNALLNYHRTQGSPAQFHQCISEMDAKGVKPDVVTYNTLLNFGAEYESPEWLDSKYKEMIARNLSPNIITYNTLLKGLVRNQHFEKAWALMAQDAVHPDVVSYNIMVNGYSKAGQMEKAEETVQKMEASNLMPNTTTYNSLIQGYVNCSDVAKASAVYQKLLKDPFVEPDRITNQLKRRYLMRKSRLL</sequence>
<dbReference type="Pfam" id="PF13041">
    <property type="entry name" value="PPR_2"/>
    <property type="match status" value="5"/>
</dbReference>
<dbReference type="Pfam" id="PF01535">
    <property type="entry name" value="PPR"/>
    <property type="match status" value="2"/>
</dbReference>
<keyword evidence="4" id="KW-1185">Reference proteome</keyword>
<feature type="repeat" description="PPR" evidence="2">
    <location>
        <begin position="411"/>
        <end position="445"/>
    </location>
</feature>
<name>A0A1Y1XY31_9FUNG</name>
<dbReference type="STRING" id="1314790.A0A1Y1XY31"/>
<feature type="repeat" description="PPR" evidence="2">
    <location>
        <begin position="239"/>
        <end position="273"/>
    </location>
</feature>
<feature type="repeat" description="PPR" evidence="2">
    <location>
        <begin position="204"/>
        <end position="238"/>
    </location>
</feature>
<dbReference type="SUPFAM" id="SSF48452">
    <property type="entry name" value="TPR-like"/>
    <property type="match status" value="1"/>
</dbReference>
<organism evidence="3 4">
    <name type="scientific">Basidiobolus meristosporus CBS 931.73</name>
    <dbReference type="NCBI Taxonomy" id="1314790"/>
    <lineage>
        <taxon>Eukaryota</taxon>
        <taxon>Fungi</taxon>
        <taxon>Fungi incertae sedis</taxon>
        <taxon>Zoopagomycota</taxon>
        <taxon>Entomophthoromycotina</taxon>
        <taxon>Basidiobolomycetes</taxon>
        <taxon>Basidiobolales</taxon>
        <taxon>Basidiobolaceae</taxon>
        <taxon>Basidiobolus</taxon>
    </lineage>
</organism>
<dbReference type="Gene3D" id="1.25.40.10">
    <property type="entry name" value="Tetratricopeptide repeat domain"/>
    <property type="match status" value="3"/>
</dbReference>
<gene>
    <name evidence="3" type="ORF">K493DRAFT_304736</name>
</gene>
<dbReference type="InParanoid" id="A0A1Y1XY31"/>
<feature type="repeat" description="PPR" evidence="2">
    <location>
        <begin position="169"/>
        <end position="203"/>
    </location>
</feature>
<dbReference type="InterPro" id="IPR050872">
    <property type="entry name" value="PPR_P_subfamily"/>
</dbReference>
<protein>
    <submittedName>
        <fullName evidence="3">TPR-like protein</fullName>
    </submittedName>
</protein>
<dbReference type="OrthoDB" id="185373at2759"/>
<dbReference type="AlphaFoldDB" id="A0A1Y1XY31"/>
<evidence type="ECO:0000256" key="2">
    <source>
        <dbReference type="PROSITE-ProRule" id="PRU00708"/>
    </source>
</evidence>